<reference evidence="1" key="1">
    <citation type="journal article" date="2021" name="Proc. Natl. Acad. Sci. U.S.A.">
        <title>A Catalog of Tens of Thousands of Viruses from Human Metagenomes Reveals Hidden Associations with Chronic Diseases.</title>
        <authorList>
            <person name="Tisza M.J."/>
            <person name="Buck C.B."/>
        </authorList>
    </citation>
    <scope>NUCLEOTIDE SEQUENCE</scope>
    <source>
        <strain evidence="1">CtVqj4</strain>
    </source>
</reference>
<evidence type="ECO:0000313" key="1">
    <source>
        <dbReference type="EMBL" id="DAD95077.1"/>
    </source>
</evidence>
<dbReference type="NCBIfam" id="TIGR01669">
    <property type="entry name" value="phage_XkdX"/>
    <property type="match status" value="1"/>
</dbReference>
<evidence type="ECO:0008006" key="2">
    <source>
        <dbReference type="Google" id="ProtNLM"/>
    </source>
</evidence>
<protein>
    <recommendedName>
        <fullName evidence="2">XkdX family protein</fullName>
    </recommendedName>
</protein>
<accession>A0A8S5NJU7</accession>
<dbReference type="InterPro" id="IPR010022">
    <property type="entry name" value="XkdX"/>
</dbReference>
<proteinExistence type="predicted"/>
<organism evidence="1">
    <name type="scientific">Siphoviridae sp. ctVqj4</name>
    <dbReference type="NCBI Taxonomy" id="2826359"/>
    <lineage>
        <taxon>Viruses</taxon>
        <taxon>Duplodnaviria</taxon>
        <taxon>Heunggongvirae</taxon>
        <taxon>Uroviricota</taxon>
        <taxon>Caudoviricetes</taxon>
    </lineage>
</organism>
<name>A0A8S5NJU7_9CAUD</name>
<dbReference type="Pfam" id="PF09693">
    <property type="entry name" value="Phage_XkdX"/>
    <property type="match status" value="1"/>
</dbReference>
<dbReference type="EMBL" id="BK015189">
    <property type="protein sequence ID" value="DAD95077.1"/>
    <property type="molecule type" value="Genomic_DNA"/>
</dbReference>
<sequence length="43" mass="5144">MFKIVKRYYDRKLYTAEDVKKFVCAGQLTAEEYERITGEGYTE</sequence>